<dbReference type="AlphaFoldDB" id="A6I4J4"/>
<proteinExistence type="predicted"/>
<dbReference type="Proteomes" id="UP000234681">
    <property type="component" value="Chromosome 2"/>
</dbReference>
<sequence>MKNSWILPQHHVYLCVTMLPIMTIVD</sequence>
<evidence type="ECO:0000313" key="1">
    <source>
        <dbReference type="EMBL" id="EDM09952.1"/>
    </source>
</evidence>
<gene>
    <name evidence="1" type="ORF">rCG_44804</name>
</gene>
<accession>A6I4J4</accession>
<organism evidence="1 2">
    <name type="scientific">Rattus norvegicus</name>
    <name type="common">Rat</name>
    <dbReference type="NCBI Taxonomy" id="10116"/>
    <lineage>
        <taxon>Eukaryota</taxon>
        <taxon>Metazoa</taxon>
        <taxon>Chordata</taxon>
        <taxon>Craniata</taxon>
        <taxon>Vertebrata</taxon>
        <taxon>Euteleostomi</taxon>
        <taxon>Mammalia</taxon>
        <taxon>Eutheria</taxon>
        <taxon>Euarchontoglires</taxon>
        <taxon>Glires</taxon>
        <taxon>Rodentia</taxon>
        <taxon>Myomorpha</taxon>
        <taxon>Muroidea</taxon>
        <taxon>Muridae</taxon>
        <taxon>Murinae</taxon>
        <taxon>Rattus</taxon>
    </lineage>
</organism>
<protein>
    <submittedName>
        <fullName evidence="1">RCG44804</fullName>
    </submittedName>
</protein>
<reference evidence="2" key="1">
    <citation type="submission" date="2005-09" db="EMBL/GenBank/DDBJ databases">
        <authorList>
            <person name="Mural R.J."/>
            <person name="Li P.W."/>
            <person name="Adams M.D."/>
            <person name="Amanatides P.G."/>
            <person name="Baden-Tillson H."/>
            <person name="Barnstead M."/>
            <person name="Chin S.H."/>
            <person name="Dew I."/>
            <person name="Evans C.A."/>
            <person name="Ferriera S."/>
            <person name="Flanigan M."/>
            <person name="Fosler C."/>
            <person name="Glodek A."/>
            <person name="Gu Z."/>
            <person name="Holt R.A."/>
            <person name="Jennings D."/>
            <person name="Kraft C.L."/>
            <person name="Lu F."/>
            <person name="Nguyen T."/>
            <person name="Nusskern D.R."/>
            <person name="Pfannkoch C.M."/>
            <person name="Sitter C."/>
            <person name="Sutton G.G."/>
            <person name="Venter J.C."/>
            <person name="Wang Z."/>
            <person name="Woodage T."/>
            <person name="Zheng X.H."/>
            <person name="Zhong F."/>
        </authorList>
    </citation>
    <scope>NUCLEOTIDE SEQUENCE [LARGE SCALE GENOMIC DNA]</scope>
    <source>
        <strain>BN</strain>
        <strain evidence="2">Sprague-Dawley</strain>
    </source>
</reference>
<dbReference type="EMBL" id="CH473955">
    <property type="protein sequence ID" value="EDM09952.1"/>
    <property type="molecule type" value="Genomic_DNA"/>
</dbReference>
<evidence type="ECO:0000313" key="2">
    <source>
        <dbReference type="Proteomes" id="UP000234681"/>
    </source>
</evidence>
<name>A6I4J4_RAT</name>